<comment type="subcellular location">
    <subcellularLocation>
        <location evidence="2">Nucleus</location>
    </subcellularLocation>
</comment>
<evidence type="ECO:0000313" key="13">
    <source>
        <dbReference type="Proteomes" id="UP000298416"/>
    </source>
</evidence>
<dbReference type="EMBL" id="PNBA02000022">
    <property type="protein sequence ID" value="KAG6385576.1"/>
    <property type="molecule type" value="Genomic_DNA"/>
</dbReference>
<feature type="coiled-coil region" evidence="9">
    <location>
        <begin position="166"/>
        <end position="224"/>
    </location>
</feature>
<keyword evidence="9" id="KW-0175">Coiled coil</keyword>
<dbReference type="Pfam" id="PF21791">
    <property type="entry name" value="MDHAR3-like_C"/>
    <property type="match status" value="1"/>
</dbReference>
<evidence type="ECO:0000256" key="1">
    <source>
        <dbReference type="ARBA" id="ARBA00001974"/>
    </source>
</evidence>
<keyword evidence="4" id="KW-0805">Transcription regulation</keyword>
<evidence type="ECO:0000313" key="12">
    <source>
        <dbReference type="EMBL" id="KAG6385576.1"/>
    </source>
</evidence>
<dbReference type="InterPro" id="IPR046347">
    <property type="entry name" value="bZIP_sf"/>
</dbReference>
<sequence length="498" mass="54962">MLVRAWCPETASHKFGSYWVKDGKVVGAFLESGSPEENKAIAKVAKVQPPADSLRGSHLRKQKALSPLFQLLLNPSSLQTPTLKLLLGSAPIEEYQHTPMLLPEIEALAALARSSSSSAATCSQQPTRLSSEDQAVAASHENNYAMATISHRDATTKLGSNRLNSATTIRRNLTEAEKEVQRLRRILANRESARQTVPRRRAMHTELTRQVVDLSAENENLKKASLLLSVVLGSLDFQADNSKKAESQEPKASQAEKPITTSPLPLYNHPLIHFSWPTVLSSNFVHYQYPSHSDPISLSEHRDISSTHLGPETSSVRTGPGNLLFAIPLPWVLLLPSYCPVLCSCSDTEKRTNETHSAHQCSKSSSSDNLFVVENNELSSKLDMLIKDSTCVRSGIGDYPVNSGDHCTELHSGATLLIREKLSCIRPTRNSLEDETGDPSAMETVLETLPNTNAELAICHHKKSENLFSAVMARRRRKELMMLRSVKFHQGRIHCANS</sequence>
<dbReference type="PANTHER" id="PTHR45967:SF28">
    <property type="entry name" value="BASIC-LEUCINE ZIPPER (BZIP) TRANSCRIPTION FACTOR FAMILY PROTEIN"/>
    <property type="match status" value="1"/>
</dbReference>
<dbReference type="GO" id="GO:0003700">
    <property type="term" value="F:DNA-binding transcription factor activity"/>
    <property type="evidence" value="ECO:0007669"/>
    <property type="project" value="InterPro"/>
</dbReference>
<dbReference type="Gene3D" id="1.20.5.170">
    <property type="match status" value="1"/>
</dbReference>
<evidence type="ECO:0000256" key="10">
    <source>
        <dbReference type="SAM" id="MobiDB-lite"/>
    </source>
</evidence>
<dbReference type="AlphaFoldDB" id="A0A8X8W0K1"/>
<feature type="domain" description="BZIP" evidence="11">
    <location>
        <begin position="177"/>
        <end position="241"/>
    </location>
</feature>
<evidence type="ECO:0000259" key="11">
    <source>
        <dbReference type="SMART" id="SM00338"/>
    </source>
</evidence>
<keyword evidence="8" id="KW-0539">Nucleus</keyword>
<protein>
    <recommendedName>
        <fullName evidence="11">BZIP domain-containing protein</fullName>
    </recommendedName>
</protein>
<organism evidence="12">
    <name type="scientific">Salvia splendens</name>
    <name type="common">Scarlet sage</name>
    <dbReference type="NCBI Taxonomy" id="180675"/>
    <lineage>
        <taxon>Eukaryota</taxon>
        <taxon>Viridiplantae</taxon>
        <taxon>Streptophyta</taxon>
        <taxon>Embryophyta</taxon>
        <taxon>Tracheophyta</taxon>
        <taxon>Spermatophyta</taxon>
        <taxon>Magnoliopsida</taxon>
        <taxon>eudicotyledons</taxon>
        <taxon>Gunneridae</taxon>
        <taxon>Pentapetalae</taxon>
        <taxon>asterids</taxon>
        <taxon>lamiids</taxon>
        <taxon>Lamiales</taxon>
        <taxon>Lamiaceae</taxon>
        <taxon>Nepetoideae</taxon>
        <taxon>Mentheae</taxon>
        <taxon>Salviinae</taxon>
        <taxon>Salvia</taxon>
        <taxon>Salvia subgen. Calosphace</taxon>
        <taxon>core Calosphace</taxon>
    </lineage>
</organism>
<dbReference type="GO" id="GO:0005634">
    <property type="term" value="C:nucleus"/>
    <property type="evidence" value="ECO:0007669"/>
    <property type="project" value="UniProtKB-SubCell"/>
</dbReference>
<reference evidence="12" key="1">
    <citation type="submission" date="2018-01" db="EMBL/GenBank/DDBJ databases">
        <authorList>
            <person name="Mao J.F."/>
        </authorList>
    </citation>
    <scope>NUCLEOTIDE SEQUENCE</scope>
    <source>
        <strain evidence="12">Huo1</strain>
        <tissue evidence="12">Leaf</tissue>
    </source>
</reference>
<dbReference type="InterPro" id="IPR004827">
    <property type="entry name" value="bZIP"/>
</dbReference>
<comment type="cofactor">
    <cofactor evidence="1">
        <name>FAD</name>
        <dbReference type="ChEBI" id="CHEBI:57692"/>
    </cofactor>
</comment>
<evidence type="ECO:0000256" key="9">
    <source>
        <dbReference type="SAM" id="Coils"/>
    </source>
</evidence>
<dbReference type="InterPro" id="IPR048618">
    <property type="entry name" value="MDHAR3-like_C"/>
</dbReference>
<evidence type="ECO:0000256" key="6">
    <source>
        <dbReference type="ARBA" id="ARBA00023125"/>
    </source>
</evidence>
<keyword evidence="7" id="KW-0804">Transcription</keyword>
<reference evidence="12" key="2">
    <citation type="submission" date="2020-08" db="EMBL/GenBank/DDBJ databases">
        <title>Plant Genome Project.</title>
        <authorList>
            <person name="Zhang R.-G."/>
        </authorList>
    </citation>
    <scope>NUCLEOTIDE SEQUENCE</scope>
    <source>
        <strain evidence="12">Huo1</strain>
        <tissue evidence="12">Leaf</tissue>
    </source>
</reference>
<dbReference type="SUPFAM" id="SSF57959">
    <property type="entry name" value="Leucine zipper domain"/>
    <property type="match status" value="1"/>
</dbReference>
<evidence type="ECO:0000256" key="5">
    <source>
        <dbReference type="ARBA" id="ARBA00023027"/>
    </source>
</evidence>
<keyword evidence="13" id="KW-1185">Reference proteome</keyword>
<dbReference type="Proteomes" id="UP000298416">
    <property type="component" value="Unassembled WGS sequence"/>
</dbReference>
<dbReference type="SMART" id="SM00338">
    <property type="entry name" value="BRLZ"/>
    <property type="match status" value="1"/>
</dbReference>
<accession>A0A8X8W0K1</accession>
<keyword evidence="5" id="KW-0520">NAD</keyword>
<dbReference type="Gene3D" id="3.30.390.30">
    <property type="match status" value="1"/>
</dbReference>
<evidence type="ECO:0000256" key="2">
    <source>
        <dbReference type="ARBA" id="ARBA00004123"/>
    </source>
</evidence>
<evidence type="ECO:0000256" key="8">
    <source>
        <dbReference type="ARBA" id="ARBA00023242"/>
    </source>
</evidence>
<dbReference type="PANTHER" id="PTHR45967">
    <property type="entry name" value="G-BOX-BINDING FACTOR 3-RELATED"/>
    <property type="match status" value="1"/>
</dbReference>
<dbReference type="CDD" id="cd14702">
    <property type="entry name" value="bZIP_plant_GBF1"/>
    <property type="match status" value="1"/>
</dbReference>
<proteinExistence type="inferred from homology"/>
<gene>
    <name evidence="12" type="ORF">SASPL_154412</name>
</gene>
<comment type="caution">
    <text evidence="12">The sequence shown here is derived from an EMBL/GenBank/DDBJ whole genome shotgun (WGS) entry which is preliminary data.</text>
</comment>
<dbReference type="GO" id="GO:0043565">
    <property type="term" value="F:sequence-specific DNA binding"/>
    <property type="evidence" value="ECO:0007669"/>
    <property type="project" value="InterPro"/>
</dbReference>
<name>A0A8X8W0K1_SALSN</name>
<evidence type="ECO:0000256" key="3">
    <source>
        <dbReference type="ARBA" id="ARBA00007163"/>
    </source>
</evidence>
<comment type="similarity">
    <text evidence="3">Belongs to the bZIP family.</text>
</comment>
<dbReference type="InterPro" id="IPR016156">
    <property type="entry name" value="FAD/NAD-linked_Rdtase_dimer_sf"/>
</dbReference>
<evidence type="ECO:0000256" key="7">
    <source>
        <dbReference type="ARBA" id="ARBA00023163"/>
    </source>
</evidence>
<dbReference type="InterPro" id="IPR044827">
    <property type="entry name" value="GBF-like"/>
</dbReference>
<feature type="region of interest" description="Disordered" evidence="10">
    <location>
        <begin position="241"/>
        <end position="261"/>
    </location>
</feature>
<evidence type="ECO:0000256" key="4">
    <source>
        <dbReference type="ARBA" id="ARBA00023015"/>
    </source>
</evidence>
<keyword evidence="6" id="KW-0238">DNA-binding</keyword>
<dbReference type="InterPro" id="IPR045314">
    <property type="entry name" value="bZIP_plant_GBF1"/>
</dbReference>